<evidence type="ECO:0000256" key="1">
    <source>
        <dbReference type="SAM" id="MobiDB-lite"/>
    </source>
</evidence>
<evidence type="ECO:0000259" key="2">
    <source>
        <dbReference type="PROSITE" id="PS50041"/>
    </source>
</evidence>
<dbReference type="SUPFAM" id="SSF56436">
    <property type="entry name" value="C-type lectin-like"/>
    <property type="match status" value="1"/>
</dbReference>
<dbReference type="Pfam" id="PF00059">
    <property type="entry name" value="Lectin_C"/>
    <property type="match status" value="1"/>
</dbReference>
<reference evidence="4" key="1">
    <citation type="submission" date="2014-01" db="EMBL/GenBank/DDBJ databases">
        <title>The Genome Sequence of Anopheles farauti FAR1 (V2).</title>
        <authorList>
            <consortium name="The Broad Institute Genomics Platform"/>
            <person name="Neafsey D.E."/>
            <person name="Besansky N."/>
            <person name="Howell P."/>
            <person name="Walton C."/>
            <person name="Young S.K."/>
            <person name="Zeng Q."/>
            <person name="Gargeya S."/>
            <person name="Fitzgerald M."/>
            <person name="Haas B."/>
            <person name="Abouelleil A."/>
            <person name="Allen A.W."/>
            <person name="Alvarado L."/>
            <person name="Arachchi H.M."/>
            <person name="Berlin A.M."/>
            <person name="Chapman S.B."/>
            <person name="Gainer-Dewar J."/>
            <person name="Goldberg J."/>
            <person name="Griggs A."/>
            <person name="Gujja S."/>
            <person name="Hansen M."/>
            <person name="Howarth C."/>
            <person name="Imamovic A."/>
            <person name="Ireland A."/>
            <person name="Larimer J."/>
            <person name="McCowan C."/>
            <person name="Murphy C."/>
            <person name="Pearson M."/>
            <person name="Poon T.W."/>
            <person name="Priest M."/>
            <person name="Roberts A."/>
            <person name="Saif S."/>
            <person name="Shea T."/>
            <person name="Sisk P."/>
            <person name="Sykes S."/>
            <person name="Wortman J."/>
            <person name="Nusbaum C."/>
            <person name="Birren B."/>
        </authorList>
    </citation>
    <scope>NUCLEOTIDE SEQUENCE [LARGE SCALE GENOMIC DNA]</scope>
    <source>
        <strain evidence="4">FAR1</strain>
    </source>
</reference>
<dbReference type="InterPro" id="IPR016186">
    <property type="entry name" value="C-type_lectin-like/link_sf"/>
</dbReference>
<dbReference type="CDD" id="cd00037">
    <property type="entry name" value="CLECT"/>
    <property type="match status" value="1"/>
</dbReference>
<proteinExistence type="predicted"/>
<dbReference type="VEuPathDB" id="VectorBase:AFAF012940"/>
<dbReference type="InterPro" id="IPR016187">
    <property type="entry name" value="CTDL_fold"/>
</dbReference>
<feature type="compositionally biased region" description="Polar residues" evidence="1">
    <location>
        <begin position="858"/>
        <end position="867"/>
    </location>
</feature>
<evidence type="ECO:0000313" key="4">
    <source>
        <dbReference type="Proteomes" id="UP000075886"/>
    </source>
</evidence>
<dbReference type="Gene3D" id="3.10.100.10">
    <property type="entry name" value="Mannose-Binding Protein A, subunit A"/>
    <property type="match status" value="1"/>
</dbReference>
<feature type="compositionally biased region" description="Polar residues" evidence="1">
    <location>
        <begin position="744"/>
        <end position="769"/>
    </location>
</feature>
<feature type="domain" description="C-type lectin" evidence="2">
    <location>
        <begin position="85"/>
        <end position="189"/>
    </location>
</feature>
<keyword evidence="4" id="KW-1185">Reference proteome</keyword>
<dbReference type="InterPro" id="IPR001304">
    <property type="entry name" value="C-type_lectin-like"/>
</dbReference>
<feature type="compositionally biased region" description="Low complexity" evidence="1">
    <location>
        <begin position="572"/>
        <end position="593"/>
    </location>
</feature>
<feature type="region of interest" description="Disordered" evidence="1">
    <location>
        <begin position="836"/>
        <end position="889"/>
    </location>
</feature>
<accession>A0A182QM41</accession>
<feature type="region of interest" description="Disordered" evidence="1">
    <location>
        <begin position="437"/>
        <end position="480"/>
    </location>
</feature>
<feature type="region of interest" description="Disordered" evidence="1">
    <location>
        <begin position="570"/>
        <end position="593"/>
    </location>
</feature>
<dbReference type="Proteomes" id="UP000075886">
    <property type="component" value="Unassembled WGS sequence"/>
</dbReference>
<dbReference type="EMBL" id="AXCN02002178">
    <property type="status" value="NOT_ANNOTATED_CDS"/>
    <property type="molecule type" value="Genomic_DNA"/>
</dbReference>
<sequence>MGPTQQHGKCADKIRFEGPKYDIGKLLPPGKSLRYGRPRKCGDYRKEVYLQPAKIEEVQGVALSGPAVNISNTWTLPQEGFSVFYRYFRDKISWFEADAVCQFHHANLVTVDNGVQFDATRAFLKELDVTSAVWIGLMRPENSARFTWTSSKALDPASGYWAEAIPAMEQPLCAVVDPVRDFRWHALRCGGPETAAFLCELPVPSWAVDCTITSIPSLTVQYMSDSGTVQLSRDCGESGTKHISCQGKQDRDSIIEQLQCSEEEDLASVLATENNNLLQLGPGAEGVGTASSTRRPQPPQILEHDILTVVSANDDDSNNKIEVNPNQIEDTVKNVINKFNLQDLMRSEQAALHSEEVDGVSQGAGSLRKAAYGKKYSPLYEKKNRYAKKLPERNESGADEEDEEDEPMMGDQPMQDETETQPIDIIQQAVKPTADGDYADSTIVAGGVKNQPHGEGAGEPDVVTTPDSRLRRGTDADGEALGAAGTTEMSAAISTSADLTDTTTPTATTSATTTVMTTTTGLPPTLLTTRTTVASHILPTTPKKEVITGDHFIPPMLLVKARFISARPHTETPPTTMFASTASSTTTTKVESAVTEPLPTVFSTQDASAGSDPLRVASSTEQTAASSEANVLATGTSTDAHQVVDVVFDQTQPSHSPDQVGASLTITTRPFTVPESDAAQKKKEEVDIPHTAALVSTIQLTQYSDFNTTTAAPVSVSTAQPTEASNEPDVSVDTHTTESDGAAITSTLPASGEQQQSTVSPWSQASVGSTEVPERLLSTVGSSEPAPKATNHAVIHTQLEDELFAATLTSTTTTTVTITTSATPTGVASTIPTNAHDEAQQQSAEEHADGDETENSELHNSFSNVENYQPYKPNRHRTLTKPEVHNNHGAYIKKILG</sequence>
<dbReference type="PANTHER" id="PTHR45784">
    <property type="entry name" value="C-TYPE LECTIN DOMAIN FAMILY 20 MEMBER A-RELATED"/>
    <property type="match status" value="1"/>
</dbReference>
<reference evidence="3" key="2">
    <citation type="submission" date="2020-05" db="UniProtKB">
        <authorList>
            <consortium name="EnsemblMetazoa"/>
        </authorList>
    </citation>
    <scope>IDENTIFICATION</scope>
    <source>
        <strain evidence="3">FAR1</strain>
    </source>
</reference>
<dbReference type="STRING" id="69004.A0A182QM41"/>
<dbReference type="PROSITE" id="PS50041">
    <property type="entry name" value="C_TYPE_LECTIN_2"/>
    <property type="match status" value="1"/>
</dbReference>
<organism evidence="3 4">
    <name type="scientific">Anopheles farauti</name>
    <dbReference type="NCBI Taxonomy" id="69004"/>
    <lineage>
        <taxon>Eukaryota</taxon>
        <taxon>Metazoa</taxon>
        <taxon>Ecdysozoa</taxon>
        <taxon>Arthropoda</taxon>
        <taxon>Hexapoda</taxon>
        <taxon>Insecta</taxon>
        <taxon>Pterygota</taxon>
        <taxon>Neoptera</taxon>
        <taxon>Endopterygota</taxon>
        <taxon>Diptera</taxon>
        <taxon>Nematocera</taxon>
        <taxon>Culicoidea</taxon>
        <taxon>Culicidae</taxon>
        <taxon>Anophelinae</taxon>
        <taxon>Anopheles</taxon>
    </lineage>
</organism>
<dbReference type="SMART" id="SM00034">
    <property type="entry name" value="CLECT"/>
    <property type="match status" value="1"/>
</dbReference>
<dbReference type="PANTHER" id="PTHR45784:SF5">
    <property type="entry name" value="C-TYPE LECTIN DOMAIN FAMILY 20 MEMBER A-RELATED"/>
    <property type="match status" value="1"/>
</dbReference>
<feature type="compositionally biased region" description="Acidic residues" evidence="1">
    <location>
        <begin position="397"/>
        <end position="417"/>
    </location>
</feature>
<feature type="compositionally biased region" description="Basic and acidic residues" evidence="1">
    <location>
        <begin position="386"/>
        <end position="396"/>
    </location>
</feature>
<feature type="region of interest" description="Disordered" evidence="1">
    <location>
        <begin position="386"/>
        <end position="417"/>
    </location>
</feature>
<dbReference type="EnsemblMetazoa" id="AFAF012940-RA">
    <property type="protein sequence ID" value="AFAF012940-PA"/>
    <property type="gene ID" value="AFAF012940"/>
</dbReference>
<feature type="region of interest" description="Disordered" evidence="1">
    <location>
        <begin position="714"/>
        <end position="775"/>
    </location>
</feature>
<dbReference type="EMBL" id="AXCN02002177">
    <property type="status" value="NOT_ANNOTATED_CDS"/>
    <property type="molecule type" value="Genomic_DNA"/>
</dbReference>
<dbReference type="AlphaFoldDB" id="A0A182QM41"/>
<evidence type="ECO:0000313" key="3">
    <source>
        <dbReference type="EnsemblMetazoa" id="AFAF012940-PA"/>
    </source>
</evidence>
<protein>
    <recommendedName>
        <fullName evidence="2">C-type lectin domain-containing protein</fullName>
    </recommendedName>
</protein>
<name>A0A182QM41_9DIPT</name>
<feature type="compositionally biased region" description="Basic and acidic residues" evidence="1">
    <location>
        <begin position="836"/>
        <end position="847"/>
    </location>
</feature>